<dbReference type="RefSeq" id="WP_155335567.1">
    <property type="nucleotide sequence ID" value="NZ_BAAABN010000093.1"/>
</dbReference>
<keyword evidence="3" id="KW-1185">Reference proteome</keyword>
<dbReference type="Gene3D" id="2.130.10.30">
    <property type="entry name" value="Regulator of chromosome condensation 1/beta-lactamase-inhibitor protein II"/>
    <property type="match status" value="1"/>
</dbReference>
<comment type="caution">
    <text evidence="2">The sequence shown here is derived from an EMBL/GenBank/DDBJ whole genome shotgun (WGS) entry which is preliminary data.</text>
</comment>
<dbReference type="PROSITE" id="PS50012">
    <property type="entry name" value="RCC1_3"/>
    <property type="match status" value="3"/>
</dbReference>
<dbReference type="Pfam" id="PF00415">
    <property type="entry name" value="RCC1"/>
    <property type="match status" value="3"/>
</dbReference>
<dbReference type="SUPFAM" id="SSF50985">
    <property type="entry name" value="RCC1/BLIP-II"/>
    <property type="match status" value="1"/>
</dbReference>
<dbReference type="Proteomes" id="UP000334990">
    <property type="component" value="Unassembled WGS sequence"/>
</dbReference>
<keyword evidence="1" id="KW-0732">Signal</keyword>
<organism evidence="2 3">
    <name type="scientific">Acrocarpospora corrugata</name>
    <dbReference type="NCBI Taxonomy" id="35763"/>
    <lineage>
        <taxon>Bacteria</taxon>
        <taxon>Bacillati</taxon>
        <taxon>Actinomycetota</taxon>
        <taxon>Actinomycetes</taxon>
        <taxon>Streptosporangiales</taxon>
        <taxon>Streptosporangiaceae</taxon>
        <taxon>Acrocarpospora</taxon>
    </lineage>
</organism>
<name>A0A5M3VQT9_9ACTN</name>
<dbReference type="EMBL" id="BLAD01000039">
    <property type="protein sequence ID" value="GER99146.1"/>
    <property type="molecule type" value="Genomic_DNA"/>
</dbReference>
<dbReference type="OrthoDB" id="904022at2"/>
<sequence>MAKNWLKMMAAVSLTVAALVPGGPASAGPQVVGQALSWGNNTFGQLGPNVPPSNSQRVPVNIPGDFVAVAGGTYHSLGLAADGTVWAWGGNSFGELGDGTDTSHTTPAPVPGLTGIVDVAAGFGTSYALGSDGQVRSWGNNQQGQLGLGAFGGTHRTPALVSGLPEIDDVESGDQHVLARTPDGFVYSWGCAL</sequence>
<evidence type="ECO:0000313" key="3">
    <source>
        <dbReference type="Proteomes" id="UP000334990"/>
    </source>
</evidence>
<feature type="signal peptide" evidence="1">
    <location>
        <begin position="1"/>
        <end position="27"/>
    </location>
</feature>
<dbReference type="InterPro" id="IPR000408">
    <property type="entry name" value="Reg_chr_condens"/>
</dbReference>
<dbReference type="PROSITE" id="PS00626">
    <property type="entry name" value="RCC1_2"/>
    <property type="match status" value="1"/>
</dbReference>
<feature type="chain" id="PRO_5024432064" evidence="1">
    <location>
        <begin position="28"/>
        <end position="193"/>
    </location>
</feature>
<dbReference type="AlphaFoldDB" id="A0A5M3VQT9"/>
<evidence type="ECO:0000313" key="2">
    <source>
        <dbReference type="EMBL" id="GER99146.1"/>
    </source>
</evidence>
<protein>
    <submittedName>
        <fullName evidence="2">Uncharacterized protein</fullName>
    </submittedName>
</protein>
<evidence type="ECO:0000256" key="1">
    <source>
        <dbReference type="SAM" id="SignalP"/>
    </source>
</evidence>
<dbReference type="InterPro" id="IPR009091">
    <property type="entry name" value="RCC1/BLIP-II"/>
</dbReference>
<accession>A0A5M3VQT9</accession>
<dbReference type="PRINTS" id="PR00633">
    <property type="entry name" value="RCCNDNSATION"/>
</dbReference>
<proteinExistence type="predicted"/>
<dbReference type="PANTHER" id="PTHR45982">
    <property type="entry name" value="REGULATOR OF CHROMOSOME CONDENSATION"/>
    <property type="match status" value="1"/>
</dbReference>
<dbReference type="InterPro" id="IPR051553">
    <property type="entry name" value="Ran_GTPase-activating"/>
</dbReference>
<reference evidence="2 3" key="1">
    <citation type="submission" date="2019-10" db="EMBL/GenBank/DDBJ databases">
        <title>Whole genome shotgun sequence of Acrocarpospora corrugata NBRC 13972.</title>
        <authorList>
            <person name="Ichikawa N."/>
            <person name="Kimura A."/>
            <person name="Kitahashi Y."/>
            <person name="Komaki H."/>
            <person name="Oguchi A."/>
        </authorList>
    </citation>
    <scope>NUCLEOTIDE SEQUENCE [LARGE SCALE GENOMIC DNA]</scope>
    <source>
        <strain evidence="2 3">NBRC 13972</strain>
    </source>
</reference>
<gene>
    <name evidence="2" type="ORF">Acor_12100</name>
</gene>
<dbReference type="PANTHER" id="PTHR45982:SF1">
    <property type="entry name" value="REGULATOR OF CHROMOSOME CONDENSATION"/>
    <property type="match status" value="1"/>
</dbReference>